<dbReference type="PANTHER" id="PTHR43513:SF3">
    <property type="entry name" value="DIHYDROOROTATE DEHYDROGENASE B (NAD(+)), ELECTRON TRANSFER SUBUNIT-RELATED"/>
    <property type="match status" value="1"/>
</dbReference>
<dbReference type="InterPro" id="IPR017927">
    <property type="entry name" value="FAD-bd_FR_type"/>
</dbReference>
<dbReference type="GO" id="GO:0051537">
    <property type="term" value="F:2 iron, 2 sulfur cluster binding"/>
    <property type="evidence" value="ECO:0007669"/>
    <property type="project" value="UniProtKB-KW"/>
</dbReference>
<dbReference type="Gene3D" id="2.40.30.10">
    <property type="entry name" value="Translation factors"/>
    <property type="match status" value="1"/>
</dbReference>
<dbReference type="CDD" id="cd06219">
    <property type="entry name" value="DHOD_e_trans_like1"/>
    <property type="match status" value="1"/>
</dbReference>
<dbReference type="GO" id="GO:0046872">
    <property type="term" value="F:metal ion binding"/>
    <property type="evidence" value="ECO:0007669"/>
    <property type="project" value="UniProtKB-KW"/>
</dbReference>
<dbReference type="InterPro" id="IPR019480">
    <property type="entry name" value="Dihydroorotate_DH_Fe-S-bd"/>
</dbReference>
<dbReference type="EMBL" id="LHXX01000027">
    <property type="protein sequence ID" value="KXB02060.1"/>
    <property type="molecule type" value="Genomic_DNA"/>
</dbReference>
<dbReference type="Pfam" id="PF10418">
    <property type="entry name" value="DHODB_Fe-S_bind"/>
    <property type="match status" value="1"/>
</dbReference>
<dbReference type="Proteomes" id="UP000070400">
    <property type="component" value="Unassembled WGS sequence"/>
</dbReference>
<keyword evidence="1" id="KW-0001">2Fe-2S</keyword>
<keyword evidence="1" id="KW-0408">Iron</keyword>
<proteinExistence type="predicted"/>
<feature type="binding site" evidence="1">
    <location>
        <position position="237"/>
    </location>
    <ligand>
        <name>[2Fe-2S] cluster</name>
        <dbReference type="ChEBI" id="CHEBI:190135"/>
    </ligand>
</feature>
<name>A0A133V6I2_9EURY</name>
<dbReference type="SUPFAM" id="SSF63380">
    <property type="entry name" value="Riboflavin synthase domain-like"/>
    <property type="match status" value="1"/>
</dbReference>
<dbReference type="InterPro" id="IPR017938">
    <property type="entry name" value="Riboflavin_synthase-like_b-brl"/>
</dbReference>
<accession>A0A133V6I2</accession>
<evidence type="ECO:0000256" key="1">
    <source>
        <dbReference type="PIRSR" id="PIRSR006816-2"/>
    </source>
</evidence>
<dbReference type="GO" id="GO:0006221">
    <property type="term" value="P:pyrimidine nucleotide biosynthetic process"/>
    <property type="evidence" value="ECO:0007669"/>
    <property type="project" value="InterPro"/>
</dbReference>
<keyword evidence="1" id="KW-0479">Metal-binding</keyword>
<gene>
    <name evidence="3" type="ORF">AKJ43_02575</name>
</gene>
<feature type="binding site" evidence="1">
    <location>
        <position position="222"/>
    </location>
    <ligand>
        <name>[2Fe-2S] cluster</name>
        <dbReference type="ChEBI" id="CHEBI:190135"/>
    </ligand>
</feature>
<dbReference type="Gene3D" id="3.40.50.80">
    <property type="entry name" value="Nucleotide-binding domain of ferredoxin-NADP reductase (FNR) module"/>
    <property type="match status" value="1"/>
</dbReference>
<comment type="cofactor">
    <cofactor evidence="1">
        <name>[2Fe-2S] cluster</name>
        <dbReference type="ChEBI" id="CHEBI:190135"/>
    </cofactor>
    <text evidence="1">Binds 1 [2Fe-2S] cluster per subunit.</text>
</comment>
<keyword evidence="3" id="KW-0560">Oxidoreductase</keyword>
<sequence>MHTVKRKKSLNPEHTLIEVEAPLVAKKFKPGQFVDIRLHEKGERIPLTVFKNYPEKGTITIVFLKAGKTTMEFDTYEEGDVISDVVGPLGKPVDIENFGTVVCVAGGCGAPEVYPIAKALGEAGNHVIGILGFRNESVVMLEDDLKEVTDELYTATEDGSYGIKGLTTDVLQGLIDEGKDIDLVHAVGPAIMLKVVSELTEPYGIRTMVSLNPIMVDATGMCGSCRVRVDGDMRLACVDGPAFDGHKVDFDGLLNRLKLFEEEERISVERFKKGQ</sequence>
<feature type="domain" description="FAD-binding FR-type" evidence="2">
    <location>
        <begin position="1"/>
        <end position="95"/>
    </location>
</feature>
<dbReference type="SUPFAM" id="SSF52343">
    <property type="entry name" value="Ferredoxin reductase-like, C-terminal NADP-linked domain"/>
    <property type="match status" value="1"/>
</dbReference>
<feature type="binding site" evidence="1">
    <location>
        <position position="225"/>
    </location>
    <ligand>
        <name>[2Fe-2S] cluster</name>
        <dbReference type="ChEBI" id="CHEBI:190135"/>
    </ligand>
</feature>
<dbReference type="GO" id="GO:0004324">
    <property type="term" value="F:ferredoxin-NADP+ reductase activity"/>
    <property type="evidence" value="ECO:0007669"/>
    <property type="project" value="UniProtKB-EC"/>
</dbReference>
<comment type="caution">
    <text evidence="3">The sequence shown here is derived from an EMBL/GenBank/DDBJ whole genome shotgun (WGS) entry which is preliminary data.</text>
</comment>
<protein>
    <submittedName>
        <fullName evidence="3">Ferredoxin-NADP reductase</fullName>
        <ecNumber evidence="3">1.18.1.2</ecNumber>
    </submittedName>
</protein>
<dbReference type="GO" id="GO:0050660">
    <property type="term" value="F:flavin adenine dinucleotide binding"/>
    <property type="evidence" value="ECO:0007669"/>
    <property type="project" value="InterPro"/>
</dbReference>
<dbReference type="InterPro" id="IPR050353">
    <property type="entry name" value="PyrK_electron_transfer"/>
</dbReference>
<evidence type="ECO:0000313" key="3">
    <source>
        <dbReference type="EMBL" id="KXB02060.1"/>
    </source>
</evidence>
<dbReference type="PIRSF" id="PIRSF006816">
    <property type="entry name" value="Cyc3_hyd_g"/>
    <property type="match status" value="1"/>
</dbReference>
<dbReference type="PROSITE" id="PS51384">
    <property type="entry name" value="FAD_FR"/>
    <property type="match status" value="1"/>
</dbReference>
<dbReference type="InterPro" id="IPR012165">
    <property type="entry name" value="Cyt_c3_hydrogenase_gsu"/>
</dbReference>
<dbReference type="EC" id="1.18.1.2" evidence="3"/>
<dbReference type="PANTHER" id="PTHR43513">
    <property type="entry name" value="DIHYDROOROTATE DEHYDROGENASE B (NAD(+)), ELECTRON TRANSFER SUBUNIT"/>
    <property type="match status" value="1"/>
</dbReference>
<dbReference type="AlphaFoldDB" id="A0A133V6I2"/>
<organism evidence="3 4">
    <name type="scientific">candidate division MSBL1 archaeon SCGC-AAA261D19</name>
    <dbReference type="NCBI Taxonomy" id="1698273"/>
    <lineage>
        <taxon>Archaea</taxon>
        <taxon>Methanobacteriati</taxon>
        <taxon>Methanobacteriota</taxon>
        <taxon>candidate division MSBL1</taxon>
    </lineage>
</organism>
<dbReference type="NCBIfam" id="NF004862">
    <property type="entry name" value="PRK06222.1"/>
    <property type="match status" value="1"/>
</dbReference>
<keyword evidence="4" id="KW-1185">Reference proteome</keyword>
<dbReference type="PATRIC" id="fig|1698273.3.peg.424"/>
<evidence type="ECO:0000259" key="2">
    <source>
        <dbReference type="PROSITE" id="PS51384"/>
    </source>
</evidence>
<dbReference type="InterPro" id="IPR039261">
    <property type="entry name" value="FNR_nucleotide-bd"/>
</dbReference>
<reference evidence="3 4" key="1">
    <citation type="journal article" date="2016" name="Sci. Rep.">
        <title>Metabolic traits of an uncultured archaeal lineage -MSBL1- from brine pools of the Red Sea.</title>
        <authorList>
            <person name="Mwirichia R."/>
            <person name="Alam I."/>
            <person name="Rashid M."/>
            <person name="Vinu M."/>
            <person name="Ba-Alawi W."/>
            <person name="Anthony Kamau A."/>
            <person name="Kamanda Ngugi D."/>
            <person name="Goker M."/>
            <person name="Klenk H.P."/>
            <person name="Bajic V."/>
            <person name="Stingl U."/>
        </authorList>
    </citation>
    <scope>NUCLEOTIDE SEQUENCE [LARGE SCALE GENOMIC DNA]</scope>
    <source>
        <strain evidence="3">SCGC-AAA261D19</strain>
    </source>
</reference>
<evidence type="ECO:0000313" key="4">
    <source>
        <dbReference type="Proteomes" id="UP000070400"/>
    </source>
</evidence>
<keyword evidence="1" id="KW-0411">Iron-sulfur</keyword>